<dbReference type="Pfam" id="PF14309">
    <property type="entry name" value="DUF4378"/>
    <property type="match status" value="1"/>
</dbReference>
<dbReference type="STRING" id="29655.A0A0K9Q1U2"/>
<dbReference type="InterPro" id="IPR022212">
    <property type="entry name" value="DUF3741"/>
</dbReference>
<dbReference type="PANTHER" id="PTHR47212:SF4">
    <property type="entry name" value="ADHESIN-LIKE PROTEIN, PUTATIVE (DUF3741)-RELATED"/>
    <property type="match status" value="1"/>
</dbReference>
<evidence type="ECO:0000313" key="5">
    <source>
        <dbReference type="Proteomes" id="UP000036987"/>
    </source>
</evidence>
<feature type="compositionally biased region" description="Low complexity" evidence="1">
    <location>
        <begin position="145"/>
        <end position="166"/>
    </location>
</feature>
<evidence type="ECO:0000259" key="3">
    <source>
        <dbReference type="Pfam" id="PF14309"/>
    </source>
</evidence>
<sequence>MKIRGSFRGYSTYKWNLKKKKFKSLISSEDKSKMVNDKKIPDTSKKETENSRQLPQTDDRVLQKTLDEVLDGILQTTLIDQTSNSEELKYVLNILRSNKELLLQVLQDPKIVNLILINNGTDDSQENKDGIELSEKTMEKDSKVSRNSSISQSSSSYASSSFYSSSNRGNKWGILRSTVRDIKRRLRQTFGICRKQRITDDNISLVSDYLMEGDNVISPSIKLLESRRSENLNGPQKVKSIFSKDISTGEEISTHKEDFDIIINEKDDQSVEEPFNATENGGNDGSSTFSSTLLKQNTSEEQLSATFSLERLNPGYAKLPSPRKLRIIPEFEDESCINPLTSLDLCVGDTEFKFEYLKALLEASGLCDIDAKFTDSNSTRVFDLNLYDEIETPSGEIPNDLRNLFDCISEVVENIHKRSSNHIPWTCFADNNIKRFPLGDKLIQEAWKCLNVWFVPHRSMKLLKIVEKDLCSSQASWIDIRSCVEEIGIGVGDEILDKLLEEIILELF</sequence>
<name>A0A0K9Q1U2_ZOSMR</name>
<dbReference type="InterPro" id="IPR025486">
    <property type="entry name" value="DUF4378"/>
</dbReference>
<dbReference type="Proteomes" id="UP000036987">
    <property type="component" value="Unassembled WGS sequence"/>
</dbReference>
<feature type="compositionally biased region" description="Basic and acidic residues" evidence="1">
    <location>
        <begin position="30"/>
        <end position="50"/>
    </location>
</feature>
<protein>
    <recommendedName>
        <fullName evidence="6">DUF4378 domain-containing protein</fullName>
    </recommendedName>
</protein>
<evidence type="ECO:0000259" key="2">
    <source>
        <dbReference type="Pfam" id="PF12552"/>
    </source>
</evidence>
<evidence type="ECO:0000313" key="4">
    <source>
        <dbReference type="EMBL" id="KMZ74430.1"/>
    </source>
</evidence>
<dbReference type="PANTHER" id="PTHR47212">
    <property type="entry name" value="ADHESIN-LIKE PROTEIN, PUTATIVE (DUF3741)-RELATED"/>
    <property type="match status" value="1"/>
</dbReference>
<feature type="region of interest" description="Disordered" evidence="1">
    <location>
        <begin position="136"/>
        <end position="167"/>
    </location>
</feature>
<evidence type="ECO:0000256" key="1">
    <source>
        <dbReference type="SAM" id="MobiDB-lite"/>
    </source>
</evidence>
<gene>
    <name evidence="4" type="ORF">ZOSMA_129G00220</name>
</gene>
<dbReference type="EMBL" id="LFYR01000337">
    <property type="protein sequence ID" value="KMZ74430.1"/>
    <property type="molecule type" value="Genomic_DNA"/>
</dbReference>
<organism evidence="4 5">
    <name type="scientific">Zostera marina</name>
    <name type="common">Eelgrass</name>
    <dbReference type="NCBI Taxonomy" id="29655"/>
    <lineage>
        <taxon>Eukaryota</taxon>
        <taxon>Viridiplantae</taxon>
        <taxon>Streptophyta</taxon>
        <taxon>Embryophyta</taxon>
        <taxon>Tracheophyta</taxon>
        <taxon>Spermatophyta</taxon>
        <taxon>Magnoliopsida</taxon>
        <taxon>Liliopsida</taxon>
        <taxon>Zosteraceae</taxon>
        <taxon>Zostera</taxon>
    </lineage>
</organism>
<proteinExistence type="predicted"/>
<reference evidence="5" key="1">
    <citation type="journal article" date="2016" name="Nature">
        <title>The genome of the seagrass Zostera marina reveals angiosperm adaptation to the sea.</title>
        <authorList>
            <person name="Olsen J.L."/>
            <person name="Rouze P."/>
            <person name="Verhelst B."/>
            <person name="Lin Y.-C."/>
            <person name="Bayer T."/>
            <person name="Collen J."/>
            <person name="Dattolo E."/>
            <person name="De Paoli E."/>
            <person name="Dittami S."/>
            <person name="Maumus F."/>
            <person name="Michel G."/>
            <person name="Kersting A."/>
            <person name="Lauritano C."/>
            <person name="Lohaus R."/>
            <person name="Toepel M."/>
            <person name="Tonon T."/>
            <person name="Vanneste K."/>
            <person name="Amirebrahimi M."/>
            <person name="Brakel J."/>
            <person name="Bostroem C."/>
            <person name="Chovatia M."/>
            <person name="Grimwood J."/>
            <person name="Jenkins J.W."/>
            <person name="Jueterbock A."/>
            <person name="Mraz A."/>
            <person name="Stam W.T."/>
            <person name="Tice H."/>
            <person name="Bornberg-Bauer E."/>
            <person name="Green P.J."/>
            <person name="Pearson G.A."/>
            <person name="Procaccini G."/>
            <person name="Duarte C.M."/>
            <person name="Schmutz J."/>
            <person name="Reusch T.B.H."/>
            <person name="Van de Peer Y."/>
        </authorList>
    </citation>
    <scope>NUCLEOTIDE SEQUENCE [LARGE SCALE GENOMIC DNA]</scope>
    <source>
        <strain evidence="5">cv. Finnish</strain>
    </source>
</reference>
<feature type="domain" description="DUF3741" evidence="2">
    <location>
        <begin position="80"/>
        <end position="110"/>
    </location>
</feature>
<dbReference type="OrthoDB" id="770239at2759"/>
<accession>A0A0K9Q1U2</accession>
<feature type="domain" description="DUF4378" evidence="3">
    <location>
        <begin position="354"/>
        <end position="502"/>
    </location>
</feature>
<keyword evidence="5" id="KW-1185">Reference proteome</keyword>
<dbReference type="AlphaFoldDB" id="A0A0K9Q1U2"/>
<evidence type="ECO:0008006" key="6">
    <source>
        <dbReference type="Google" id="ProtNLM"/>
    </source>
</evidence>
<feature type="region of interest" description="Disordered" evidence="1">
    <location>
        <begin position="30"/>
        <end position="59"/>
    </location>
</feature>
<dbReference type="Pfam" id="PF12552">
    <property type="entry name" value="DUF3741"/>
    <property type="match status" value="1"/>
</dbReference>
<comment type="caution">
    <text evidence="4">The sequence shown here is derived from an EMBL/GenBank/DDBJ whole genome shotgun (WGS) entry which is preliminary data.</text>
</comment>